<evidence type="ECO:0000313" key="2">
    <source>
        <dbReference type="Proteomes" id="UP000595095"/>
    </source>
</evidence>
<dbReference type="AlphaFoldDB" id="A0A7S9HD05"/>
<dbReference type="RefSeq" id="WP_195810789.1">
    <property type="nucleotide sequence ID" value="NZ_CP064795.1"/>
</dbReference>
<dbReference type="KEGG" id="smaa:IT774_16875"/>
<evidence type="ECO:0000313" key="1">
    <source>
        <dbReference type="EMBL" id="QPG05705.1"/>
    </source>
</evidence>
<accession>A0A7S9HD05</accession>
<sequence>MLAAGIIGILVLLLIYFALRIQTLQQEVTSLRSSTKSQTIRANQALSGLGEIVLRLQQVYAKNIETAAAKGLISGQQQSVLRFLTTRFTDIVMDCWQHSNTTEEAVNRQLNNHNELTMEDLRAFLQQQPSQVRMAWAKNTPEGFISACETLSYAAVGKPPQP</sequence>
<dbReference type="Proteomes" id="UP000595095">
    <property type="component" value="Chromosome"/>
</dbReference>
<proteinExistence type="predicted"/>
<organism evidence="1 2">
    <name type="scientific">Salinimonas marina</name>
    <dbReference type="NCBI Taxonomy" id="2785918"/>
    <lineage>
        <taxon>Bacteria</taxon>
        <taxon>Pseudomonadati</taxon>
        <taxon>Pseudomonadota</taxon>
        <taxon>Gammaproteobacteria</taxon>
        <taxon>Alteromonadales</taxon>
        <taxon>Alteromonadaceae</taxon>
        <taxon>Alteromonas/Salinimonas group</taxon>
        <taxon>Salinimonas</taxon>
    </lineage>
</organism>
<protein>
    <submittedName>
        <fullName evidence="1">Uncharacterized protein</fullName>
    </submittedName>
</protein>
<gene>
    <name evidence="1" type="ORF">IT774_16875</name>
</gene>
<reference evidence="1 2" key="1">
    <citation type="submission" date="2020-11" db="EMBL/GenBank/DDBJ databases">
        <title>Complete genome sequence for Salinimonas sp. strain G2-b.</title>
        <authorList>
            <person name="Park S.-J."/>
        </authorList>
    </citation>
    <scope>NUCLEOTIDE SEQUENCE [LARGE SCALE GENOMIC DNA]</scope>
    <source>
        <strain evidence="1 2">G2-b</strain>
    </source>
</reference>
<name>A0A7S9HD05_9ALTE</name>
<keyword evidence="2" id="KW-1185">Reference proteome</keyword>
<dbReference type="EMBL" id="CP064795">
    <property type="protein sequence ID" value="QPG05705.1"/>
    <property type="molecule type" value="Genomic_DNA"/>
</dbReference>